<feature type="domain" description="RNA polymerase sigma-70 region 2" evidence="6">
    <location>
        <begin position="21"/>
        <end position="80"/>
    </location>
</feature>
<dbReference type="GO" id="GO:0006352">
    <property type="term" value="P:DNA-templated transcription initiation"/>
    <property type="evidence" value="ECO:0007669"/>
    <property type="project" value="InterPro"/>
</dbReference>
<dbReference type="GO" id="GO:0003677">
    <property type="term" value="F:DNA binding"/>
    <property type="evidence" value="ECO:0007669"/>
    <property type="project" value="UniProtKB-KW"/>
</dbReference>
<feature type="domain" description="RNA polymerase sigma factor 70 region 4 type 2" evidence="7">
    <location>
        <begin position="114"/>
        <end position="163"/>
    </location>
</feature>
<accession>A0A7W5GER6</accession>
<evidence type="ECO:0000256" key="2">
    <source>
        <dbReference type="ARBA" id="ARBA00023015"/>
    </source>
</evidence>
<evidence type="ECO:0000259" key="8">
    <source>
        <dbReference type="Pfam" id="PF20239"/>
    </source>
</evidence>
<protein>
    <recommendedName>
        <fullName evidence="5">RNA polymerase sigma factor</fullName>
    </recommendedName>
</protein>
<dbReference type="InterPro" id="IPR013324">
    <property type="entry name" value="RNA_pol_sigma_r3/r4-like"/>
</dbReference>
<evidence type="ECO:0000259" key="6">
    <source>
        <dbReference type="Pfam" id="PF04542"/>
    </source>
</evidence>
<dbReference type="GO" id="GO:0006950">
    <property type="term" value="P:response to stress"/>
    <property type="evidence" value="ECO:0007669"/>
    <property type="project" value="UniProtKB-ARBA"/>
</dbReference>
<name>A0A7W5GER6_9MICO</name>
<dbReference type="GO" id="GO:0016987">
    <property type="term" value="F:sigma factor activity"/>
    <property type="evidence" value="ECO:0007669"/>
    <property type="project" value="UniProtKB-KW"/>
</dbReference>
<dbReference type="RefSeq" id="WP_183419144.1">
    <property type="nucleotide sequence ID" value="NZ_JACHXY010000001.1"/>
</dbReference>
<dbReference type="PANTHER" id="PTHR47756">
    <property type="entry name" value="BLL6612 PROTEIN-RELATED"/>
    <property type="match status" value="1"/>
</dbReference>
<dbReference type="Gene3D" id="1.10.1740.10">
    <property type="match status" value="1"/>
</dbReference>
<dbReference type="InterPro" id="IPR013325">
    <property type="entry name" value="RNA_pol_sigma_r2"/>
</dbReference>
<dbReference type="Pfam" id="PF20239">
    <property type="entry name" value="DUF6596"/>
    <property type="match status" value="1"/>
</dbReference>
<comment type="similarity">
    <text evidence="1 5">Belongs to the sigma-70 factor family. ECF subfamily.</text>
</comment>
<dbReference type="EMBL" id="JACHXY010000001">
    <property type="protein sequence ID" value="MBB3157779.1"/>
    <property type="molecule type" value="Genomic_DNA"/>
</dbReference>
<keyword evidence="2 5" id="KW-0805">Transcription regulation</keyword>
<dbReference type="Pfam" id="PF04542">
    <property type="entry name" value="Sigma70_r2"/>
    <property type="match status" value="1"/>
</dbReference>
<keyword evidence="4 5" id="KW-0804">Transcription</keyword>
<dbReference type="InterPro" id="IPR046531">
    <property type="entry name" value="DUF6596"/>
</dbReference>
<comment type="caution">
    <text evidence="9">The sequence shown here is derived from an EMBL/GenBank/DDBJ whole genome shotgun (WGS) entry which is preliminary data.</text>
</comment>
<keyword evidence="5" id="KW-0238">DNA-binding</keyword>
<dbReference type="InterPro" id="IPR000838">
    <property type="entry name" value="RNA_pol_sigma70_ECF_CS"/>
</dbReference>
<proteinExistence type="inferred from homology"/>
<dbReference type="SUPFAM" id="SSF88946">
    <property type="entry name" value="Sigma2 domain of RNA polymerase sigma factors"/>
    <property type="match status" value="1"/>
</dbReference>
<dbReference type="InterPro" id="IPR007627">
    <property type="entry name" value="RNA_pol_sigma70_r2"/>
</dbReference>
<dbReference type="SUPFAM" id="SSF88659">
    <property type="entry name" value="Sigma3 and sigma4 domains of RNA polymerase sigma factors"/>
    <property type="match status" value="1"/>
</dbReference>
<gene>
    <name evidence="9" type="ORF">FHS07_001463</name>
</gene>
<evidence type="ECO:0000256" key="5">
    <source>
        <dbReference type="RuleBase" id="RU000716"/>
    </source>
</evidence>
<evidence type="ECO:0000259" key="7">
    <source>
        <dbReference type="Pfam" id="PF08281"/>
    </source>
</evidence>
<feature type="domain" description="DUF6596" evidence="8">
    <location>
        <begin position="181"/>
        <end position="281"/>
    </location>
</feature>
<dbReference type="Pfam" id="PF08281">
    <property type="entry name" value="Sigma70_r4_2"/>
    <property type="match status" value="1"/>
</dbReference>
<evidence type="ECO:0000313" key="10">
    <source>
        <dbReference type="Proteomes" id="UP000543579"/>
    </source>
</evidence>
<dbReference type="PROSITE" id="PS01063">
    <property type="entry name" value="SIGMA70_ECF"/>
    <property type="match status" value="1"/>
</dbReference>
<organism evidence="9 10">
    <name type="scientific">Microbacterium proteolyticum</name>
    <dbReference type="NCBI Taxonomy" id="1572644"/>
    <lineage>
        <taxon>Bacteria</taxon>
        <taxon>Bacillati</taxon>
        <taxon>Actinomycetota</taxon>
        <taxon>Actinomycetes</taxon>
        <taxon>Micrococcales</taxon>
        <taxon>Microbacteriaceae</taxon>
        <taxon>Microbacterium</taxon>
    </lineage>
</organism>
<evidence type="ECO:0000313" key="9">
    <source>
        <dbReference type="EMBL" id="MBB3157779.1"/>
    </source>
</evidence>
<dbReference type="Proteomes" id="UP000543579">
    <property type="component" value="Unassembled WGS sequence"/>
</dbReference>
<evidence type="ECO:0000256" key="1">
    <source>
        <dbReference type="ARBA" id="ARBA00010641"/>
    </source>
</evidence>
<keyword evidence="3 5" id="KW-0731">Sigma factor</keyword>
<dbReference type="InterPro" id="IPR013249">
    <property type="entry name" value="RNA_pol_sigma70_r4_t2"/>
</dbReference>
<evidence type="ECO:0000256" key="3">
    <source>
        <dbReference type="ARBA" id="ARBA00023082"/>
    </source>
</evidence>
<evidence type="ECO:0000256" key="4">
    <source>
        <dbReference type="ARBA" id="ARBA00023163"/>
    </source>
</evidence>
<sequence length="413" mass="44797">MTPDPDLSRRVAAIWRIEGARIVATLARVVGDLTTAEDLAQDAVAEALATWPRDGVPRNPGAWLTAVAKRRAIDDWRRAQNLSEKYRLMGADLEEISEAEWQPIDDDVLRLVFAACHPVLAREAQVALTVKVVGGLDTEAIARLFLVPVPTMQQRIVRAKKALSAARVPFVVPEPAEWPARLNGVLGVIYLVFTEGYVASTGDAVLRSELAHEAVRLGRVVNRLISREPEALGLSALMELQIARFAARVDAAGDAVLLADQDRRLWDRSAIARGRELLDRADGLGRGRGPYQLQAAIALCHAQAASVESTDWDRIVLLYEMLGRITPNPVVELNRAVAVSMASGASDALELVDVLADAGALKGSHLLPSVRGELLARLGRIDEARSELFAAAALTRNEREAALLRRKADALAT</sequence>
<reference evidence="9 10" key="1">
    <citation type="submission" date="2020-08" db="EMBL/GenBank/DDBJ databases">
        <title>Genomic Encyclopedia of Type Strains, Phase III (KMG-III): the genomes of soil and plant-associated and newly described type strains.</title>
        <authorList>
            <person name="Whitman W."/>
        </authorList>
    </citation>
    <scope>NUCLEOTIDE SEQUENCE [LARGE SCALE GENOMIC DNA]</scope>
    <source>
        <strain evidence="9 10">CECT 8356</strain>
    </source>
</reference>
<dbReference type="PANTHER" id="PTHR47756:SF2">
    <property type="entry name" value="BLL6612 PROTEIN"/>
    <property type="match status" value="1"/>
</dbReference>
<dbReference type="AlphaFoldDB" id="A0A7W5GER6"/>